<evidence type="ECO:0000313" key="12">
    <source>
        <dbReference type="EMBL" id="SHK55233.1"/>
    </source>
</evidence>
<keyword evidence="5" id="KW-0997">Cell inner membrane</keyword>
<feature type="region of interest" description="Disordered" evidence="10">
    <location>
        <begin position="121"/>
        <end position="169"/>
    </location>
</feature>
<name>A0A1M6TE40_REIAG</name>
<feature type="compositionally biased region" description="Basic and acidic residues" evidence="10">
    <location>
        <begin position="121"/>
        <end position="130"/>
    </location>
</feature>
<dbReference type="Pfam" id="PF13715">
    <property type="entry name" value="CarbopepD_reg_2"/>
    <property type="match status" value="1"/>
</dbReference>
<evidence type="ECO:0000256" key="8">
    <source>
        <dbReference type="ARBA" id="ARBA00022989"/>
    </source>
</evidence>
<keyword evidence="6" id="KW-0812">Transmembrane</keyword>
<reference evidence="13" key="1">
    <citation type="submission" date="2016-11" db="EMBL/GenBank/DDBJ databases">
        <authorList>
            <person name="Varghese N."/>
            <person name="Submissions S."/>
        </authorList>
    </citation>
    <scope>NUCLEOTIDE SEQUENCE [LARGE SCALE GENOMIC DNA]</scope>
    <source>
        <strain evidence="13">DSM 26134</strain>
    </source>
</reference>
<dbReference type="InterPro" id="IPR006260">
    <property type="entry name" value="TonB/TolA_C"/>
</dbReference>
<evidence type="ECO:0000256" key="4">
    <source>
        <dbReference type="ARBA" id="ARBA00022475"/>
    </source>
</evidence>
<proteinExistence type="inferred from homology"/>
<keyword evidence="3" id="KW-0813">Transport</keyword>
<evidence type="ECO:0000256" key="6">
    <source>
        <dbReference type="ARBA" id="ARBA00022692"/>
    </source>
</evidence>
<feature type="domain" description="TonB C-terminal" evidence="11">
    <location>
        <begin position="349"/>
        <end position="439"/>
    </location>
</feature>
<dbReference type="SUPFAM" id="SSF49464">
    <property type="entry name" value="Carboxypeptidase regulatory domain-like"/>
    <property type="match status" value="1"/>
</dbReference>
<dbReference type="GO" id="GO:0015031">
    <property type="term" value="P:protein transport"/>
    <property type="evidence" value="ECO:0007669"/>
    <property type="project" value="UniProtKB-KW"/>
</dbReference>
<dbReference type="SUPFAM" id="SSF74653">
    <property type="entry name" value="TolA/TonB C-terminal domain"/>
    <property type="match status" value="1"/>
</dbReference>
<dbReference type="PANTHER" id="PTHR33446:SF2">
    <property type="entry name" value="PROTEIN TONB"/>
    <property type="match status" value="1"/>
</dbReference>
<comment type="similarity">
    <text evidence="2">Belongs to the TonB family.</text>
</comment>
<evidence type="ECO:0000256" key="7">
    <source>
        <dbReference type="ARBA" id="ARBA00022927"/>
    </source>
</evidence>
<evidence type="ECO:0000256" key="2">
    <source>
        <dbReference type="ARBA" id="ARBA00006555"/>
    </source>
</evidence>
<keyword evidence="7" id="KW-0653">Protein transport</keyword>
<sequence>MNKDRPHIEPLSELTPALMQQYLRDELSPEMRHAVERYLLDHPFEAEAMRGYESVSVEMEKDVATLVERLAMAKSDAKVVPIWKNPMRIAAAVALLLMGSFSIWMVMDTLSEEDTIVMKEDTPVKPEKEQAQPPLSKPVTEEIEAVEPSKKIVAPTPKHKVSPPKETPKQDMLEIAVETEGQPMPEQEESPSLADEELAETVYSVEEDVVPINQAAEESMAMSSQPALAARMKKRQSVATSDGSYSSKTVYGKVVGSDGEDIPGATVWIKETGEGTVTDIEGRFEVSNAHEGETLEVNFIGYSSEQIRIGANDTILAVMEIDMASLDEVVVIGYGESRPKPDAGATPVDGFLKYKRYIKENLRYPVAAKELQIEGKVTVRFTVDSYGNVSDIVIKKGLGYGCDEEAIRLITEGPSWKPSIRDNQSVEDVITLRIKFSLE</sequence>
<evidence type="ECO:0000256" key="5">
    <source>
        <dbReference type="ARBA" id="ARBA00022519"/>
    </source>
</evidence>
<dbReference type="RefSeq" id="WP_073123592.1">
    <property type="nucleotide sequence ID" value="NZ_FRAA01000006.1"/>
</dbReference>
<dbReference type="Proteomes" id="UP000184474">
    <property type="component" value="Unassembled WGS sequence"/>
</dbReference>
<dbReference type="GO" id="GO:0055085">
    <property type="term" value="P:transmembrane transport"/>
    <property type="evidence" value="ECO:0007669"/>
    <property type="project" value="InterPro"/>
</dbReference>
<dbReference type="PROSITE" id="PS52015">
    <property type="entry name" value="TONB_CTD"/>
    <property type="match status" value="1"/>
</dbReference>
<evidence type="ECO:0000256" key="1">
    <source>
        <dbReference type="ARBA" id="ARBA00004383"/>
    </source>
</evidence>
<evidence type="ECO:0000259" key="11">
    <source>
        <dbReference type="PROSITE" id="PS52015"/>
    </source>
</evidence>
<dbReference type="InterPro" id="IPR051045">
    <property type="entry name" value="TonB-dependent_transducer"/>
</dbReference>
<keyword evidence="9" id="KW-0472">Membrane</keyword>
<dbReference type="Gene3D" id="2.60.40.1120">
    <property type="entry name" value="Carboxypeptidase-like, regulatory domain"/>
    <property type="match status" value="1"/>
</dbReference>
<evidence type="ECO:0000313" key="13">
    <source>
        <dbReference type="Proteomes" id="UP000184474"/>
    </source>
</evidence>
<dbReference type="Gene3D" id="3.30.1150.10">
    <property type="match status" value="1"/>
</dbReference>
<evidence type="ECO:0000256" key="3">
    <source>
        <dbReference type="ARBA" id="ARBA00022448"/>
    </source>
</evidence>
<protein>
    <submittedName>
        <fullName evidence="12">TonB family C-terminal domain-containing protein</fullName>
    </submittedName>
</protein>
<dbReference type="PANTHER" id="PTHR33446">
    <property type="entry name" value="PROTEIN TONB-RELATED"/>
    <property type="match status" value="1"/>
</dbReference>
<evidence type="ECO:0000256" key="10">
    <source>
        <dbReference type="SAM" id="MobiDB-lite"/>
    </source>
</evidence>
<dbReference type="InterPro" id="IPR008969">
    <property type="entry name" value="CarboxyPept-like_regulatory"/>
</dbReference>
<dbReference type="STRING" id="156994.SAMN04488028_1062"/>
<keyword evidence="4" id="KW-1003">Cell membrane</keyword>
<accession>A0A1M6TE40</accession>
<comment type="subcellular location">
    <subcellularLocation>
        <location evidence="1">Cell inner membrane</location>
        <topology evidence="1">Single-pass membrane protein</topology>
        <orientation evidence="1">Periplasmic side</orientation>
    </subcellularLocation>
</comment>
<dbReference type="EMBL" id="FRAA01000006">
    <property type="protein sequence ID" value="SHK55233.1"/>
    <property type="molecule type" value="Genomic_DNA"/>
</dbReference>
<dbReference type="AlphaFoldDB" id="A0A1M6TE40"/>
<dbReference type="Pfam" id="PF03544">
    <property type="entry name" value="TonB_C"/>
    <property type="match status" value="1"/>
</dbReference>
<dbReference type="GO" id="GO:0031992">
    <property type="term" value="F:energy transducer activity"/>
    <property type="evidence" value="ECO:0007669"/>
    <property type="project" value="TreeGrafter"/>
</dbReference>
<dbReference type="InterPro" id="IPR037682">
    <property type="entry name" value="TonB_C"/>
</dbReference>
<evidence type="ECO:0000256" key="9">
    <source>
        <dbReference type="ARBA" id="ARBA00023136"/>
    </source>
</evidence>
<dbReference type="GO" id="GO:0098797">
    <property type="term" value="C:plasma membrane protein complex"/>
    <property type="evidence" value="ECO:0007669"/>
    <property type="project" value="TreeGrafter"/>
</dbReference>
<dbReference type="NCBIfam" id="TIGR01352">
    <property type="entry name" value="tonB_Cterm"/>
    <property type="match status" value="1"/>
</dbReference>
<organism evidence="12 13">
    <name type="scientific">Reichenbachiella agariperforans</name>
    <dbReference type="NCBI Taxonomy" id="156994"/>
    <lineage>
        <taxon>Bacteria</taxon>
        <taxon>Pseudomonadati</taxon>
        <taxon>Bacteroidota</taxon>
        <taxon>Cytophagia</taxon>
        <taxon>Cytophagales</taxon>
        <taxon>Reichenbachiellaceae</taxon>
        <taxon>Reichenbachiella</taxon>
    </lineage>
</organism>
<gene>
    <name evidence="12" type="ORF">SAMN04488028_1062</name>
</gene>
<keyword evidence="8" id="KW-1133">Transmembrane helix</keyword>
<keyword evidence="13" id="KW-1185">Reference proteome</keyword>